<dbReference type="PANTHER" id="PTHR48484:SF1">
    <property type="entry name" value="DENTIN SIALOPHOSPHOPROTEIN"/>
    <property type="match status" value="1"/>
</dbReference>
<feature type="compositionally biased region" description="Polar residues" evidence="2">
    <location>
        <begin position="808"/>
        <end position="818"/>
    </location>
</feature>
<feature type="compositionally biased region" description="Basic and acidic residues" evidence="2">
    <location>
        <begin position="142"/>
        <end position="160"/>
    </location>
</feature>
<feature type="compositionally biased region" description="Polar residues" evidence="2">
    <location>
        <begin position="232"/>
        <end position="243"/>
    </location>
</feature>
<keyword evidence="3" id="KW-0472">Membrane</keyword>
<feature type="region of interest" description="Disordered" evidence="2">
    <location>
        <begin position="88"/>
        <end position="177"/>
    </location>
</feature>
<dbReference type="GO" id="GO:0015267">
    <property type="term" value="F:channel activity"/>
    <property type="evidence" value="ECO:0007669"/>
    <property type="project" value="InterPro"/>
</dbReference>
<feature type="compositionally biased region" description="Basic and acidic residues" evidence="2">
    <location>
        <begin position="12"/>
        <end position="21"/>
    </location>
</feature>
<organism evidence="5 6">
    <name type="scientific">Solea senegalensis</name>
    <name type="common">Senegalese sole</name>
    <dbReference type="NCBI Taxonomy" id="28829"/>
    <lineage>
        <taxon>Eukaryota</taxon>
        <taxon>Metazoa</taxon>
        <taxon>Chordata</taxon>
        <taxon>Craniata</taxon>
        <taxon>Vertebrata</taxon>
        <taxon>Euteleostomi</taxon>
        <taxon>Actinopterygii</taxon>
        <taxon>Neopterygii</taxon>
        <taxon>Teleostei</taxon>
        <taxon>Neoteleostei</taxon>
        <taxon>Acanthomorphata</taxon>
        <taxon>Carangaria</taxon>
        <taxon>Pleuronectiformes</taxon>
        <taxon>Pleuronectoidei</taxon>
        <taxon>Soleidae</taxon>
        <taxon>Solea</taxon>
    </lineage>
</organism>
<feature type="transmembrane region" description="Helical" evidence="3">
    <location>
        <begin position="1169"/>
        <end position="1189"/>
    </location>
</feature>
<dbReference type="GO" id="GO:0050930">
    <property type="term" value="P:induction of positive chemotaxis"/>
    <property type="evidence" value="ECO:0007669"/>
    <property type="project" value="InterPro"/>
</dbReference>
<dbReference type="PROSITE" id="PS50106">
    <property type="entry name" value="PDZ"/>
    <property type="match status" value="2"/>
</dbReference>
<accession>A0AAV6PX22</accession>
<feature type="compositionally biased region" description="Polar residues" evidence="2">
    <location>
        <begin position="656"/>
        <end position="673"/>
    </location>
</feature>
<dbReference type="InterPro" id="IPR022357">
    <property type="entry name" value="MIP_CS"/>
</dbReference>
<feature type="compositionally biased region" description="Polar residues" evidence="2">
    <location>
        <begin position="316"/>
        <end position="332"/>
    </location>
</feature>
<dbReference type="SMART" id="SM00228">
    <property type="entry name" value="PDZ"/>
    <property type="match status" value="2"/>
</dbReference>
<feature type="region of interest" description="Disordered" evidence="2">
    <location>
        <begin position="433"/>
        <end position="465"/>
    </location>
</feature>
<keyword evidence="3" id="KW-0812">Transmembrane</keyword>
<evidence type="ECO:0000256" key="3">
    <source>
        <dbReference type="SAM" id="Phobius"/>
    </source>
</evidence>
<dbReference type="NCBIfam" id="TIGR00861">
    <property type="entry name" value="MIP"/>
    <property type="match status" value="1"/>
</dbReference>
<dbReference type="Pfam" id="PF00595">
    <property type="entry name" value="PDZ"/>
    <property type="match status" value="1"/>
</dbReference>
<feature type="region of interest" description="Disordered" evidence="2">
    <location>
        <begin position="222"/>
        <end position="244"/>
    </location>
</feature>
<dbReference type="FunFam" id="1.20.1080.10:FF:000064">
    <property type="entry name" value="Uncharacterized protein"/>
    <property type="match status" value="1"/>
</dbReference>
<dbReference type="Proteomes" id="UP000693946">
    <property type="component" value="Linkage Group LG9"/>
</dbReference>
<name>A0AAV6PX22_SOLSE</name>
<dbReference type="InterPro" id="IPR055287">
    <property type="entry name" value="IL-16-like"/>
</dbReference>
<feature type="compositionally biased region" description="Polar residues" evidence="2">
    <location>
        <begin position="94"/>
        <end position="108"/>
    </location>
</feature>
<feature type="compositionally biased region" description="Polar residues" evidence="2">
    <location>
        <begin position="61"/>
        <end position="71"/>
    </location>
</feature>
<protein>
    <submittedName>
        <fullName evidence="5">Phospholipid-transporting ATPase ID (ATPase class I type 8B member 2)</fullName>
    </submittedName>
</protein>
<feature type="transmembrane region" description="Helical" evidence="3">
    <location>
        <begin position="1249"/>
        <end position="1273"/>
    </location>
</feature>
<dbReference type="GO" id="GO:0005125">
    <property type="term" value="F:cytokine activity"/>
    <property type="evidence" value="ECO:0007669"/>
    <property type="project" value="InterPro"/>
</dbReference>
<feature type="compositionally biased region" description="Polar residues" evidence="2">
    <location>
        <begin position="716"/>
        <end position="726"/>
    </location>
</feature>
<feature type="compositionally biased region" description="Basic and acidic residues" evidence="2">
    <location>
        <begin position="436"/>
        <end position="462"/>
    </location>
</feature>
<feature type="region of interest" description="Disordered" evidence="2">
    <location>
        <begin position="316"/>
        <end position="340"/>
    </location>
</feature>
<sequence>MEVSFLPTPENECNRRTEARFTVRSASSPSYGLSRKPGFRRQRGFSEEEKMGDEEVGQKETYGTNSGAHFTNMENGITRYQASNVRGQHEMKATSDQGMSLKLKQNGTGDRMTTEPNRGENSAFISRGRTEWRRSNVTSRSKSLDWRREDRSPVRSRRTDILPTTRGGGMNTLAGGLDDRRMGAETVRSRMSSMQVYNSAGRTNAVQEKSPVSPLNQTLDRVSRGHSLPSRLKSQSLTETSFGPTGGQSILERIEKLYGSAGFSKAEDYNKFREYPTTATESITSSKWRSFEGGGGGTFPRRFSAGEKNSLSPIQSIKSYSWTPPKDTSNTESLLSPGRSRRLSGGLWQGKVQSRYSEESAVTWEGKGLVDIGTRSLDRARSRNTVAAQIRSARAAGGIRATPDTNCVLEEETVPFKESFDFKANKSVDQGTVNYGKEEIETNRPKETDSGTKEKSEMKSDIPDDVFDSNPSKITLKAIEKKNLSEVSSLASVRNKINQFEALSQRSAGQLQVPRRAFSVPTQHIRTHDGVKKSGSAKAIGGLRDKWEGEGEGGEEKVLGAGKKYLLERFISEDVVGLRREESKGNDLAVNGRKEKDCAENQSEDFGKYSRLKSTLRIPLNIGAQTNRRNIYIDETDFSKVSSPEEAGEKHKKASDTTSLLQPDSSANSSSVQKPILTSPVADDDDKTPTNTPNRSPFLSPATHPENSFPMADICDSSSGSTQSAQTPDSPTLSPPLASSSIVNLPDFISPADSTAHQKGKKQALDLDAWVAGLNSAIKVWNAKDDYEDDDDESTQKDEDSNYDSDSGESSVTITSNMSQSDRRSFSVSLSDLYNFAGVDYESENDSDEWQPSGRRSASLSSDVSALSYVSVLPNEELDKLLEDVRNLGDNSQQDYDAVQVVVLHKEMGVGLGFSVAGGVDQNKPVTVHKVFHSGVAAQEGSIRQGDQVLSINGTALSGHAHWEVLRVLRRAKTREMGVVVLRRGDISDVSKSGVQTSIQGSTQTHVAEAGEDMCVRLEKNDRDLGFSLEGGLGSSLGNRPLTVQRVFQGGPLDKVCPGDEILEIEAMMKLRSLRVRNALVRECMAEFLGTFILLLFGCSAAAQVKTSGETKGQFLSVNMAFSVGVMSAMYLTKGITGAHLNPAVTLSFCVVGQATWGRLIPYSLSQLLGAYVASGLVYMIYYDGIMHFSGGVLTVYGPNETASIFATYPTEYMTLGRSFLDQVVATSMLMLCILCLGEKRNTPAPPELIPAVVAVIVLGISMSMSGNCGGAINPARDLGPRLFTLTAGWGTEVFTCYNYWFWVPLVGPFVGGVLGTFMYMIFIELHLPDPDPPEDISPLFIINGKESLTTQQNGLELKAAHF</sequence>
<proteinExistence type="inferred from homology"/>
<feature type="region of interest" description="Disordered" evidence="2">
    <location>
        <begin position="1"/>
        <end position="71"/>
    </location>
</feature>
<dbReference type="CDD" id="cd00333">
    <property type="entry name" value="MIP"/>
    <property type="match status" value="1"/>
</dbReference>
<dbReference type="CDD" id="cd06762">
    <property type="entry name" value="PDZ6_PDZD2-PDZ3_hPro-IL-16-like"/>
    <property type="match status" value="1"/>
</dbReference>
<evidence type="ECO:0000256" key="2">
    <source>
        <dbReference type="SAM" id="MobiDB-lite"/>
    </source>
</evidence>
<dbReference type="GO" id="GO:0016020">
    <property type="term" value="C:membrane"/>
    <property type="evidence" value="ECO:0007669"/>
    <property type="project" value="InterPro"/>
</dbReference>
<evidence type="ECO:0000259" key="4">
    <source>
        <dbReference type="PROSITE" id="PS50106"/>
    </source>
</evidence>
<comment type="caution">
    <text evidence="5">The sequence shown here is derived from an EMBL/GenBank/DDBJ whole genome shotgun (WGS) entry which is preliminary data.</text>
</comment>
<keyword evidence="3" id="KW-1133">Transmembrane helix</keyword>
<dbReference type="GO" id="GO:0042609">
    <property type="term" value="F:CD4 receptor binding"/>
    <property type="evidence" value="ECO:0007669"/>
    <property type="project" value="TreeGrafter"/>
</dbReference>
<feature type="region of interest" description="Disordered" evidence="2">
    <location>
        <begin position="785"/>
        <end position="818"/>
    </location>
</feature>
<feature type="transmembrane region" description="Helical" evidence="3">
    <location>
        <begin position="1139"/>
        <end position="1157"/>
    </location>
</feature>
<dbReference type="EMBL" id="JAGKHQ010000021">
    <property type="protein sequence ID" value="KAG7475662.1"/>
    <property type="molecule type" value="Genomic_DNA"/>
</dbReference>
<evidence type="ECO:0000256" key="1">
    <source>
        <dbReference type="ARBA" id="ARBA00006175"/>
    </source>
</evidence>
<dbReference type="PROSITE" id="PS00221">
    <property type="entry name" value="MIP"/>
    <property type="match status" value="1"/>
</dbReference>
<dbReference type="InterPro" id="IPR000425">
    <property type="entry name" value="MIP"/>
</dbReference>
<feature type="compositionally biased region" description="Low complexity" evidence="2">
    <location>
        <begin position="727"/>
        <end position="739"/>
    </location>
</feature>
<dbReference type="GO" id="GO:0030595">
    <property type="term" value="P:leukocyte chemotaxis"/>
    <property type="evidence" value="ECO:0007669"/>
    <property type="project" value="TreeGrafter"/>
</dbReference>
<comment type="similarity">
    <text evidence="1">Belongs to the MIP/aquaporin (TC 1.A.8) family.</text>
</comment>
<feature type="domain" description="PDZ" evidence="4">
    <location>
        <begin position="1015"/>
        <end position="1079"/>
    </location>
</feature>
<dbReference type="InterPro" id="IPR001478">
    <property type="entry name" value="PDZ"/>
</dbReference>
<dbReference type="Pfam" id="PF00230">
    <property type="entry name" value="MIP"/>
    <property type="match status" value="1"/>
</dbReference>
<gene>
    <name evidence="5" type="ORF">JOB18_035367</name>
</gene>
<feature type="transmembrane region" description="Helical" evidence="3">
    <location>
        <begin position="1115"/>
        <end position="1133"/>
    </location>
</feature>
<feature type="compositionally biased region" description="Polar residues" evidence="2">
    <location>
        <begin position="114"/>
        <end position="124"/>
    </location>
</feature>
<feature type="domain" description="PDZ" evidence="4">
    <location>
        <begin position="901"/>
        <end position="972"/>
    </location>
</feature>
<evidence type="ECO:0000313" key="6">
    <source>
        <dbReference type="Proteomes" id="UP000693946"/>
    </source>
</evidence>
<feature type="region of interest" description="Disordered" evidence="2">
    <location>
        <begin position="640"/>
        <end position="739"/>
    </location>
</feature>
<feature type="region of interest" description="Disordered" evidence="2">
    <location>
        <begin position="582"/>
        <end position="602"/>
    </location>
</feature>
<reference evidence="5 6" key="1">
    <citation type="journal article" date="2021" name="Sci. Rep.">
        <title>Chromosome anchoring in Senegalese sole (Solea senegalensis) reveals sex-associated markers and genome rearrangements in flatfish.</title>
        <authorList>
            <person name="Guerrero-Cozar I."/>
            <person name="Gomez-Garrido J."/>
            <person name="Berbel C."/>
            <person name="Martinez-Blanch J.F."/>
            <person name="Alioto T."/>
            <person name="Claros M.G."/>
            <person name="Gagnaire P.A."/>
            <person name="Manchado M."/>
        </authorList>
    </citation>
    <scope>NUCLEOTIDE SEQUENCE [LARGE SCALE GENOMIC DNA]</scope>
    <source>
        <strain evidence="5">Sse05_10M</strain>
    </source>
</reference>
<keyword evidence="6" id="KW-1185">Reference proteome</keyword>
<feature type="transmembrane region" description="Helical" evidence="3">
    <location>
        <begin position="1300"/>
        <end position="1323"/>
    </location>
</feature>
<dbReference type="PANTHER" id="PTHR48484">
    <property type="entry name" value="PRO-INTERLEUKIN-16"/>
    <property type="match status" value="1"/>
</dbReference>
<feature type="transmembrane region" description="Helical" evidence="3">
    <location>
        <begin position="1085"/>
        <end position="1103"/>
    </location>
</feature>
<evidence type="ECO:0000313" key="5">
    <source>
        <dbReference type="EMBL" id="KAG7475662.1"/>
    </source>
</evidence>